<comment type="caution">
    <text evidence="1">The sequence shown here is derived from an EMBL/GenBank/DDBJ whole genome shotgun (WGS) entry which is preliminary data.</text>
</comment>
<dbReference type="SUPFAM" id="SSF48208">
    <property type="entry name" value="Six-hairpin glycosidases"/>
    <property type="match status" value="1"/>
</dbReference>
<dbReference type="Gene3D" id="1.50.10.10">
    <property type="match status" value="1"/>
</dbReference>
<sequence>MNVFKTLAVAGCSLLALNGAADESPRWHIAPDNKIVWTVDGQIPHEDHIEMSGKQVSVVLRYGVDCNGGFTLNKSMVWPLLRTIPNNTHASLMRRYDWNPLSGITVNGRSFTNEKVKDITLKGMLTVKSTFDQGYYGQWELTREYLPSAELPALVELYQVVNTGKGNLSIEIPEDGFVAHTDPAKGVTGSYTIEGKLDRNGFFTLQPGDTLRFTASVSAHRQNESPVKIDAEAEKAKRMDLVNGWMDKLVLETPDSVINRMFAFSKIRACESIYETQGGPMHGPGGESYYAAIWANDQAEYINAYFPFTGYEYGNASALNSFRHFARFMNDEWKPIPSSIVAEGLDIWNGVGDRGDAAMIAYGASRYALAYGNREVAEELWQLITWCLEYCKRKLNAEGVVTSDTDELENRFPSGDANLCTSSLYYDALISASYLAKELNKGSKIANTYRSQAAELRKNIEKYFGAKVEGFDTYAYYKGNDILRSWICIPLTVGINERAQGTIDALFSPRLWTENGLLTQAGDQTFWDRSTLYALRGVYAAGETEKATDYLHRYSATRLLGEHVPYAIEAWPEGGQRHLSAESGLYGRIITEGMFGIRPVGFKEFIATPRLPQAWNEMRLRNICAFGTTFDMEVNRLANGKLQVSVWQKGKKKTYTVKDGNSINIKLM</sequence>
<evidence type="ECO:0008006" key="3">
    <source>
        <dbReference type="Google" id="ProtNLM"/>
    </source>
</evidence>
<dbReference type="Proteomes" id="UP000782117">
    <property type="component" value="Unassembled WGS sequence"/>
</dbReference>
<dbReference type="RefSeq" id="WP_178257086.1">
    <property type="nucleotide sequence ID" value="NZ_JACJKJ010000004.1"/>
</dbReference>
<evidence type="ECO:0000313" key="1">
    <source>
        <dbReference type="EMBL" id="MBM6805828.1"/>
    </source>
</evidence>
<reference evidence="1 2" key="1">
    <citation type="journal article" date="2021" name="Sci. Rep.">
        <title>The distribution of antibiotic resistance genes in chicken gut microbiota commensals.</title>
        <authorList>
            <person name="Juricova H."/>
            <person name="Matiasovicova J."/>
            <person name="Kubasova T."/>
            <person name="Cejkova D."/>
            <person name="Rychlik I."/>
        </authorList>
    </citation>
    <scope>NUCLEOTIDE SEQUENCE [LARGE SCALE GENOMIC DNA]</scope>
    <source>
        <strain evidence="1 2">An768</strain>
    </source>
</reference>
<dbReference type="InterPro" id="IPR012341">
    <property type="entry name" value="6hp_glycosidase-like_sf"/>
</dbReference>
<evidence type="ECO:0000313" key="2">
    <source>
        <dbReference type="Proteomes" id="UP000782117"/>
    </source>
</evidence>
<gene>
    <name evidence="1" type="ORF">H6A24_04845</name>
</gene>
<accession>A0ABS2F729</accession>
<dbReference type="InterPro" id="IPR008928">
    <property type="entry name" value="6-hairpin_glycosidase_sf"/>
</dbReference>
<name>A0ABS2F729_9BACE</name>
<dbReference type="EMBL" id="JACJKJ010000004">
    <property type="protein sequence ID" value="MBM6805828.1"/>
    <property type="molecule type" value="Genomic_DNA"/>
</dbReference>
<organism evidence="1 2">
    <name type="scientific">Bacteroides caecicola</name>
    <dbReference type="NCBI Taxonomy" id="1462569"/>
    <lineage>
        <taxon>Bacteria</taxon>
        <taxon>Pseudomonadati</taxon>
        <taxon>Bacteroidota</taxon>
        <taxon>Bacteroidia</taxon>
        <taxon>Bacteroidales</taxon>
        <taxon>Bacteroidaceae</taxon>
        <taxon>Bacteroides</taxon>
    </lineage>
</organism>
<keyword evidence="2" id="KW-1185">Reference proteome</keyword>
<proteinExistence type="predicted"/>
<protein>
    <recommendedName>
        <fullName evidence="3">Six-hairpin glycosidase</fullName>
    </recommendedName>
</protein>